<gene>
    <name evidence="1" type="ORF">MWH26_04720</name>
</gene>
<reference evidence="1 2" key="1">
    <citation type="submission" date="2022-04" db="EMBL/GenBank/DDBJ databases">
        <title>Hymenobacter sp. isolated from the air.</title>
        <authorList>
            <person name="Won M."/>
            <person name="Lee C.-M."/>
            <person name="Woen H.-Y."/>
            <person name="Kwon S.-W."/>
        </authorList>
    </citation>
    <scope>NUCLEOTIDE SEQUENCE [LARGE SCALE GENOMIC DNA]</scope>
    <source>
        <strain evidence="2">5516 S-25</strain>
    </source>
</reference>
<dbReference type="RefSeq" id="WP_247976253.1">
    <property type="nucleotide sequence ID" value="NZ_CP095848.1"/>
</dbReference>
<dbReference type="Proteomes" id="UP000829647">
    <property type="component" value="Chromosome"/>
</dbReference>
<sequence>MKKIFLSASVPDPQRDQRYHGTADVIAIREAVRALATLILPSAMLVWGGHPAITPLIRIIAEGLGLHTQSPVILYQSAFFEGSFPESNSAFETIIVTKRAQDKKESLALMRQQMLTDHIFDAGVFIGGMEGVEEEFELFKRYQPNVSVLPLATTGGAAKVIYDQQPGAFPAILGSQYSYLSLFRSHIPFLRGV</sequence>
<evidence type="ECO:0000313" key="1">
    <source>
        <dbReference type="EMBL" id="UPL50213.1"/>
    </source>
</evidence>
<proteinExistence type="predicted"/>
<dbReference type="EMBL" id="CP095848">
    <property type="protein sequence ID" value="UPL50213.1"/>
    <property type="molecule type" value="Genomic_DNA"/>
</dbReference>
<dbReference type="Pfam" id="PF18180">
    <property type="entry name" value="LD_cluster3"/>
    <property type="match status" value="1"/>
</dbReference>
<organism evidence="1 2">
    <name type="scientific">Hymenobacter sublimis</name>
    <dbReference type="NCBI Taxonomy" id="2933777"/>
    <lineage>
        <taxon>Bacteria</taxon>
        <taxon>Pseudomonadati</taxon>
        <taxon>Bacteroidota</taxon>
        <taxon>Cytophagia</taxon>
        <taxon>Cytophagales</taxon>
        <taxon>Hymenobacteraceae</taxon>
        <taxon>Hymenobacter</taxon>
    </lineage>
</organism>
<keyword evidence="2" id="KW-1185">Reference proteome</keyword>
<protein>
    <submittedName>
        <fullName evidence="1">Uncharacterized protein</fullName>
    </submittedName>
</protein>
<name>A0ABY4JBL3_9BACT</name>
<accession>A0ABY4JBL3</accession>
<dbReference type="InterPro" id="IPR041197">
    <property type="entry name" value="LD_cluster3"/>
</dbReference>
<evidence type="ECO:0000313" key="2">
    <source>
        <dbReference type="Proteomes" id="UP000829647"/>
    </source>
</evidence>